<reference evidence="2" key="1">
    <citation type="journal article" date="2022" name="Mol. Ecol. Resour.">
        <title>The genomes of chicory, endive, great burdock and yacon provide insights into Asteraceae palaeo-polyploidization history and plant inulin production.</title>
        <authorList>
            <person name="Fan W."/>
            <person name="Wang S."/>
            <person name="Wang H."/>
            <person name="Wang A."/>
            <person name="Jiang F."/>
            <person name="Liu H."/>
            <person name="Zhao H."/>
            <person name="Xu D."/>
            <person name="Zhang Y."/>
        </authorList>
    </citation>
    <scope>NUCLEOTIDE SEQUENCE [LARGE SCALE GENOMIC DNA]</scope>
    <source>
        <strain evidence="2">cv. Yunnan</strain>
    </source>
</reference>
<evidence type="ECO:0000313" key="2">
    <source>
        <dbReference type="Proteomes" id="UP001056120"/>
    </source>
</evidence>
<dbReference type="EMBL" id="CM042030">
    <property type="protein sequence ID" value="KAI3787457.1"/>
    <property type="molecule type" value="Genomic_DNA"/>
</dbReference>
<evidence type="ECO:0000313" key="1">
    <source>
        <dbReference type="EMBL" id="KAI3787457.1"/>
    </source>
</evidence>
<dbReference type="Proteomes" id="UP001056120">
    <property type="component" value="Linkage Group LG13"/>
</dbReference>
<proteinExistence type="predicted"/>
<gene>
    <name evidence="1" type="ORF">L1987_41942</name>
</gene>
<protein>
    <submittedName>
        <fullName evidence="1">Uncharacterized protein</fullName>
    </submittedName>
</protein>
<sequence>MQEVDNRVFPSELVPCGVAMQLLSCNCFTSNIDKKREALHGSISHADGKSKEMIGTFSPQVEPYTHVMPEEMAAIPLTIAEIEVTEKKMDMSLVPNNQTFVSVDDLIPLVC</sequence>
<comment type="caution">
    <text evidence="1">The sequence shown here is derived from an EMBL/GenBank/DDBJ whole genome shotgun (WGS) entry which is preliminary data.</text>
</comment>
<reference evidence="1 2" key="2">
    <citation type="journal article" date="2022" name="Mol. Ecol. Resour.">
        <title>The genomes of chicory, endive, great burdock and yacon provide insights into Asteraceae paleo-polyploidization history and plant inulin production.</title>
        <authorList>
            <person name="Fan W."/>
            <person name="Wang S."/>
            <person name="Wang H."/>
            <person name="Wang A."/>
            <person name="Jiang F."/>
            <person name="Liu H."/>
            <person name="Zhao H."/>
            <person name="Xu D."/>
            <person name="Zhang Y."/>
        </authorList>
    </citation>
    <scope>NUCLEOTIDE SEQUENCE [LARGE SCALE GENOMIC DNA]</scope>
    <source>
        <strain evidence="2">cv. Yunnan</strain>
        <tissue evidence="1">Leaves</tissue>
    </source>
</reference>
<accession>A0ACB9GVQ9</accession>
<name>A0ACB9GVQ9_9ASTR</name>
<keyword evidence="2" id="KW-1185">Reference proteome</keyword>
<organism evidence="1 2">
    <name type="scientific">Smallanthus sonchifolius</name>
    <dbReference type="NCBI Taxonomy" id="185202"/>
    <lineage>
        <taxon>Eukaryota</taxon>
        <taxon>Viridiplantae</taxon>
        <taxon>Streptophyta</taxon>
        <taxon>Embryophyta</taxon>
        <taxon>Tracheophyta</taxon>
        <taxon>Spermatophyta</taxon>
        <taxon>Magnoliopsida</taxon>
        <taxon>eudicotyledons</taxon>
        <taxon>Gunneridae</taxon>
        <taxon>Pentapetalae</taxon>
        <taxon>asterids</taxon>
        <taxon>campanulids</taxon>
        <taxon>Asterales</taxon>
        <taxon>Asteraceae</taxon>
        <taxon>Asteroideae</taxon>
        <taxon>Heliantheae alliance</taxon>
        <taxon>Millerieae</taxon>
        <taxon>Smallanthus</taxon>
    </lineage>
</organism>